<reference evidence="3" key="2">
    <citation type="submission" date="2025-09" db="UniProtKB">
        <authorList>
            <consortium name="Ensembl"/>
        </authorList>
    </citation>
    <scope>IDENTIFICATION</scope>
</reference>
<organism evidence="3 4">
    <name type="scientific">Acanthochromis polyacanthus</name>
    <name type="common">spiny chromis</name>
    <dbReference type="NCBI Taxonomy" id="80966"/>
    <lineage>
        <taxon>Eukaryota</taxon>
        <taxon>Metazoa</taxon>
        <taxon>Chordata</taxon>
        <taxon>Craniata</taxon>
        <taxon>Vertebrata</taxon>
        <taxon>Euteleostomi</taxon>
        <taxon>Actinopterygii</taxon>
        <taxon>Neopterygii</taxon>
        <taxon>Teleostei</taxon>
        <taxon>Neoteleostei</taxon>
        <taxon>Acanthomorphata</taxon>
        <taxon>Ovalentaria</taxon>
        <taxon>Pomacentridae</taxon>
        <taxon>Acanthochromis</taxon>
    </lineage>
</organism>
<dbReference type="STRING" id="80966.ENSAPOP00000003101"/>
<evidence type="ECO:0000256" key="1">
    <source>
        <dbReference type="SAM" id="MobiDB-lite"/>
    </source>
</evidence>
<feature type="compositionally biased region" description="Polar residues" evidence="1">
    <location>
        <begin position="18"/>
        <end position="32"/>
    </location>
</feature>
<dbReference type="Ensembl" id="ENSAPOT00000012312.1">
    <property type="protein sequence ID" value="ENSAPOP00000003101.1"/>
    <property type="gene ID" value="ENSAPOG00000004563.1"/>
</dbReference>
<feature type="region of interest" description="Disordered" evidence="1">
    <location>
        <begin position="1"/>
        <end position="43"/>
    </location>
</feature>
<dbReference type="PANTHER" id="PTHR46599:SF3">
    <property type="entry name" value="PIGGYBAC TRANSPOSABLE ELEMENT-DERIVED PROTEIN 4"/>
    <property type="match status" value="1"/>
</dbReference>
<dbReference type="GeneTree" id="ENSGT00940000164464"/>
<evidence type="ECO:0000259" key="2">
    <source>
        <dbReference type="Pfam" id="PF13843"/>
    </source>
</evidence>
<name>A0A3Q1EFJ1_9TELE</name>
<feature type="region of interest" description="Disordered" evidence="1">
    <location>
        <begin position="451"/>
        <end position="470"/>
    </location>
</feature>
<protein>
    <recommendedName>
        <fullName evidence="2">PiggyBac transposable element-derived protein domain-containing protein</fullName>
    </recommendedName>
</protein>
<dbReference type="InParanoid" id="A0A3Q1EFJ1"/>
<dbReference type="InterPro" id="IPR029526">
    <property type="entry name" value="PGBD"/>
</dbReference>
<accession>A0A3Q1EFJ1</accession>
<dbReference type="Proteomes" id="UP000257200">
    <property type="component" value="Unplaced"/>
</dbReference>
<dbReference type="Pfam" id="PF13843">
    <property type="entry name" value="DDE_Tnp_1_7"/>
    <property type="match status" value="1"/>
</dbReference>
<evidence type="ECO:0000313" key="4">
    <source>
        <dbReference type="Proteomes" id="UP000257200"/>
    </source>
</evidence>
<feature type="domain" description="PiggyBac transposable element-derived protein" evidence="2">
    <location>
        <begin position="65"/>
        <end position="420"/>
    </location>
</feature>
<feature type="compositionally biased region" description="Acidic residues" evidence="1">
    <location>
        <begin position="1"/>
        <end position="17"/>
    </location>
</feature>
<keyword evidence="4" id="KW-1185">Reference proteome</keyword>
<dbReference type="AlphaFoldDB" id="A0A3Q1EFJ1"/>
<proteinExistence type="predicted"/>
<reference evidence="3" key="1">
    <citation type="submission" date="2025-08" db="UniProtKB">
        <authorList>
            <consortium name="Ensembl"/>
        </authorList>
    </citation>
    <scope>IDENTIFICATION</scope>
</reference>
<sequence>MADSDCEEEYLPSDEDVQSSSETESDATSVRNDSGLVRHASPQAAHACGDPVGYRGDRDLTNSEPIDFLSLFMDGEFWSLLINETNRYAHQFLEKEELKLNFRFHDWYDVTVPEMKAFMALHLCMGLVDKSEIEDYWDGFWPTSTPGFGKVMSRNRFEVILSFIHFVNNDERVERGLPGHDRLFKERPIIDMIIPRFSAVYGPHKELSLDEMTIAFKGRSTLKLYNPKKPDKYGYKAFVLSEASSGYVLQWSMYTAQNTQDDENVGATHLIVRQLLAPYTGKGHEVYMDSYYTSPAIARELADNDTGMCGTVNCNRRGMPRGLKPAHLPLRRGDDPVFMRSNKLLACAFHDTKRLTLLSTIHGNSCTKKRILCVDSYSTFMGGVDTADQRMKTYLFPHRSRKWYSCIFNAVISISVVNAHIINTRCNPGQQKPLKVFIQNIITSLLEGYSKKEGNKGGRPSMQQGEMPQRLTEQHWLQNPDCVVCSDRTRPKGRRQTQFRCSQCGVGLCAVPCNERHHTLKHYKQCHLDL</sequence>
<dbReference type="PANTHER" id="PTHR46599">
    <property type="entry name" value="PIGGYBAC TRANSPOSABLE ELEMENT-DERIVED PROTEIN 4"/>
    <property type="match status" value="1"/>
</dbReference>
<evidence type="ECO:0000313" key="3">
    <source>
        <dbReference type="Ensembl" id="ENSAPOP00000003101.1"/>
    </source>
</evidence>